<reference evidence="3" key="1">
    <citation type="journal article" date="2019" name="Int. J. Syst. Evol. Microbiol.">
        <title>The Global Catalogue of Microorganisms (GCM) 10K type strain sequencing project: providing services to taxonomists for standard genome sequencing and annotation.</title>
        <authorList>
            <consortium name="The Broad Institute Genomics Platform"/>
            <consortium name="The Broad Institute Genome Sequencing Center for Infectious Disease"/>
            <person name="Wu L."/>
            <person name="Ma J."/>
        </authorList>
    </citation>
    <scope>NUCLEOTIDE SEQUENCE [LARGE SCALE GENOMIC DNA]</scope>
    <source>
        <strain evidence="3">KACC 14249</strain>
    </source>
</reference>
<dbReference type="PANTHER" id="PTHR40761">
    <property type="entry name" value="CONSERVED INTEGRAL MEMBRANE ALANINE VALINE AND LEUCINE RICH PROTEIN-RELATED"/>
    <property type="match status" value="1"/>
</dbReference>
<evidence type="ECO:0000313" key="3">
    <source>
        <dbReference type="Proteomes" id="UP001596189"/>
    </source>
</evidence>
<feature type="transmembrane region" description="Helical" evidence="1">
    <location>
        <begin position="103"/>
        <end position="121"/>
    </location>
</feature>
<keyword evidence="1" id="KW-0472">Membrane</keyword>
<dbReference type="Proteomes" id="UP001596189">
    <property type="component" value="Unassembled WGS sequence"/>
</dbReference>
<feature type="transmembrane region" description="Helical" evidence="1">
    <location>
        <begin position="58"/>
        <end position="91"/>
    </location>
</feature>
<feature type="transmembrane region" description="Helical" evidence="1">
    <location>
        <begin position="249"/>
        <end position="271"/>
    </location>
</feature>
<feature type="transmembrane region" description="Helical" evidence="1">
    <location>
        <begin position="191"/>
        <end position="211"/>
    </location>
</feature>
<keyword evidence="1" id="KW-0812">Transmembrane</keyword>
<protein>
    <submittedName>
        <fullName evidence="2">DMT family transporter</fullName>
    </submittedName>
</protein>
<evidence type="ECO:0000313" key="2">
    <source>
        <dbReference type="EMBL" id="MFC6006865.1"/>
    </source>
</evidence>
<proteinExistence type="predicted"/>
<keyword evidence="1" id="KW-1133">Transmembrane helix</keyword>
<dbReference type="EMBL" id="JBHSRD010000003">
    <property type="protein sequence ID" value="MFC6006865.1"/>
    <property type="molecule type" value="Genomic_DNA"/>
</dbReference>
<dbReference type="NCBIfam" id="NF038012">
    <property type="entry name" value="DMT_1"/>
    <property type="match status" value="1"/>
</dbReference>
<gene>
    <name evidence="2" type="ORF">ACFQDO_06940</name>
</gene>
<sequence length="294" mass="30630">MTSWLAAAVALAAAISFGWSTALMHHGASGAAPGSRGIALLRHVFTQWKWLIGLAASLFGLALHTIALGLGSLTLVQPIVVTGLFFSLVFRDALDRRRPSRRTLTWGAVTAAGLAVFLAATGSSESSDVPDDAGAAIVIGLGLLGAFVAWRLAARHPSRAGLLLGTSGGIVFGLMAGSLKATTGAWAHHEVFTTWPLYAAVSIGLTGFLLNQHLYHRTRLPDSIPMLNLVNPLVALTFGIIVFDERPRSSPLAVLVECAGLAAVLLGIFFLGRSEGEAQDAEAATDPAARSYAG</sequence>
<dbReference type="PANTHER" id="PTHR40761:SF1">
    <property type="entry name" value="CONSERVED INTEGRAL MEMBRANE ALANINE VALINE AND LEUCINE RICH PROTEIN-RELATED"/>
    <property type="match status" value="1"/>
</dbReference>
<feature type="transmembrane region" description="Helical" evidence="1">
    <location>
        <begin position="223"/>
        <end position="243"/>
    </location>
</feature>
<evidence type="ECO:0000256" key="1">
    <source>
        <dbReference type="SAM" id="Phobius"/>
    </source>
</evidence>
<accession>A0ABW1JDB2</accession>
<dbReference type="RefSeq" id="WP_345718336.1">
    <property type="nucleotide sequence ID" value="NZ_BAABFP010000008.1"/>
</dbReference>
<keyword evidence="3" id="KW-1185">Reference proteome</keyword>
<comment type="caution">
    <text evidence="2">The sequence shown here is derived from an EMBL/GenBank/DDBJ whole genome shotgun (WGS) entry which is preliminary data.</text>
</comment>
<name>A0ABW1JDB2_9ACTN</name>
<feature type="transmembrane region" description="Helical" evidence="1">
    <location>
        <begin position="160"/>
        <end position="179"/>
    </location>
</feature>
<organism evidence="2 3">
    <name type="scientific">Angustibacter luteus</name>
    <dbReference type="NCBI Taxonomy" id="658456"/>
    <lineage>
        <taxon>Bacteria</taxon>
        <taxon>Bacillati</taxon>
        <taxon>Actinomycetota</taxon>
        <taxon>Actinomycetes</taxon>
        <taxon>Kineosporiales</taxon>
        <taxon>Kineosporiaceae</taxon>
    </lineage>
</organism>
<feature type="transmembrane region" description="Helical" evidence="1">
    <location>
        <begin position="133"/>
        <end position="153"/>
    </location>
</feature>